<sequence>MLNKDILYKRLSHIKQLFNIGIGQSSQHENIAVFSILAFHDSIEMFLKLLAEHKGINASKFSFLDYWGKIPDLTLKESMRNLNARRVNIKHKGLLPAKSEIEISKVNAIDFFNQNTIKQFDIEFTDVSLIELIGYKKVKEYLDKSQTALNIGNTADSIENCAYAFEELLHTYEKNKSVWGDSPFSVGADMTFMSSFSMGVSRDGNDNGIGKLAEFIDKVKDSIEGLQRAVKITSFGIDYKEYVKFNILTPTVTRFIGGNVDCQIRGERKWTNENCQYCIDFVVKSALNLQEFDFDIETLEVDRFKQIEL</sequence>
<comment type="caution">
    <text evidence="1">The sequence shown here is derived from an EMBL/GenBank/DDBJ whole genome shotgun (WGS) entry which is preliminary data.</text>
</comment>
<gene>
    <name evidence="1" type="ORF">DFQ09_1146</name>
</gene>
<evidence type="ECO:0000313" key="2">
    <source>
        <dbReference type="Proteomes" id="UP000256919"/>
    </source>
</evidence>
<dbReference type="Proteomes" id="UP000256919">
    <property type="component" value="Unassembled WGS sequence"/>
</dbReference>
<evidence type="ECO:0000313" key="1">
    <source>
        <dbReference type="EMBL" id="REE07645.1"/>
    </source>
</evidence>
<protein>
    <submittedName>
        <fullName evidence="1">Uncharacterized protein</fullName>
    </submittedName>
</protein>
<dbReference type="EMBL" id="QREI01000014">
    <property type="protein sequence ID" value="REE07645.1"/>
    <property type="molecule type" value="Genomic_DNA"/>
</dbReference>
<keyword evidence="2" id="KW-1185">Reference proteome</keyword>
<reference evidence="1 2" key="1">
    <citation type="submission" date="2018-07" db="EMBL/GenBank/DDBJ databases">
        <title>Genomic Encyclopedia of Type Strains, Phase III (KMG-III): the genomes of soil and plant-associated and newly described type strains.</title>
        <authorList>
            <person name="Whitman W."/>
        </authorList>
    </citation>
    <scope>NUCLEOTIDE SEQUENCE [LARGE SCALE GENOMIC DNA]</scope>
    <source>
        <strain evidence="1 2">CECT 7948</strain>
    </source>
</reference>
<dbReference type="AlphaFoldDB" id="A0A3D9LK59"/>
<proteinExistence type="predicted"/>
<name>A0A3D9LK59_9FLAO</name>
<dbReference type="RefSeq" id="WP_115813009.1">
    <property type="nucleotide sequence ID" value="NZ_QREI01000014.1"/>
</dbReference>
<organism evidence="1 2">
    <name type="scientific">Winogradskyella pacifica</name>
    <dbReference type="NCBI Taxonomy" id="664642"/>
    <lineage>
        <taxon>Bacteria</taxon>
        <taxon>Pseudomonadati</taxon>
        <taxon>Bacteroidota</taxon>
        <taxon>Flavobacteriia</taxon>
        <taxon>Flavobacteriales</taxon>
        <taxon>Flavobacteriaceae</taxon>
        <taxon>Winogradskyella</taxon>
    </lineage>
</organism>
<accession>A0A3D9LK59</accession>